<dbReference type="EC" id="3.4.16.-" evidence="10"/>
<dbReference type="STRING" id="3818.A0A445APG5"/>
<dbReference type="PANTHER" id="PTHR11802:SF470">
    <property type="entry name" value="CARBOXYPEPTIDASE"/>
    <property type="match status" value="1"/>
</dbReference>
<keyword evidence="6 10" id="KW-0732">Signal</keyword>
<dbReference type="PANTHER" id="PTHR11802">
    <property type="entry name" value="SERINE PROTEASE FAMILY S10 SERINE CARBOXYPEPTIDASE"/>
    <property type="match status" value="1"/>
</dbReference>
<dbReference type="SUPFAM" id="SSF53474">
    <property type="entry name" value="alpha/beta-Hydrolases"/>
    <property type="match status" value="1"/>
</dbReference>
<dbReference type="InterPro" id="IPR033124">
    <property type="entry name" value="Ser_caboxypep_his_AS"/>
</dbReference>
<evidence type="ECO:0000256" key="3">
    <source>
        <dbReference type="ARBA" id="ARBA00022525"/>
    </source>
</evidence>
<dbReference type="Pfam" id="PF00450">
    <property type="entry name" value="Peptidase_S10"/>
    <property type="match status" value="1"/>
</dbReference>
<comment type="caution">
    <text evidence="11">The sequence shown here is derived from an EMBL/GenBank/DDBJ whole genome shotgun (WGS) entry which is preliminary data.</text>
</comment>
<sequence length="502" mass="56442">MKNTFALCSYLLLLVTLLGLVFSNCKANQVDNLDELINSRSSENPPKTLSWTKEDAYIPKYYYTSSIDPSPSQEEQKLADKITALPGQPYYGSNFDQYAGYVTVDPNAGRDLFYYFVESPANFSQYNPLVLWLNGGPGCSSLGFGAFEELGPFRVNPDGQTLYRNQFSWNEVANVLFLESPAGVGFSYAQNDSQTFFHTSGDKAAAKDAYVFLVNWLDRFPEYKDREIYITGESYAGHYVPQLAYTIVVNNLFRQIANQSAINLQGIAIGNPWVDDFTGVKGLFDYLWTHALNSDQTHELIERYCDFKSQSVSSICINATRNAFAEKGPIDSYNIYAPLCHDTSLKSSQTGSVYNYDPCSNVYVQAYLNRPEVQQALHAKPTQWSHCSLFQWKDSPVTVLPLIKKLIDHNINVWIYSGDVDSRVSVTATRYALNVLKLPIVTPWYPWYSENEIGGYAVQYKGLAFATVRGAGHMVPSWQPERAFNLILAFLSGYPSPPSSPK</sequence>
<evidence type="ECO:0000256" key="9">
    <source>
        <dbReference type="ARBA" id="ARBA00023180"/>
    </source>
</evidence>
<dbReference type="InterPro" id="IPR018202">
    <property type="entry name" value="Ser_caboxypep_ser_AS"/>
</dbReference>
<evidence type="ECO:0000313" key="11">
    <source>
        <dbReference type="EMBL" id="RYR28329.1"/>
    </source>
</evidence>
<dbReference type="InterPro" id="IPR029058">
    <property type="entry name" value="AB_hydrolase_fold"/>
</dbReference>
<dbReference type="FunFam" id="3.40.50.1820:FF:000030">
    <property type="entry name" value="Carboxypeptidase"/>
    <property type="match status" value="1"/>
</dbReference>
<keyword evidence="7 10" id="KW-0378">Hydrolase</keyword>
<dbReference type="Gene3D" id="6.10.250.940">
    <property type="match status" value="1"/>
</dbReference>
<dbReference type="GO" id="GO:0006508">
    <property type="term" value="P:proteolysis"/>
    <property type="evidence" value="ECO:0007669"/>
    <property type="project" value="UniProtKB-KW"/>
</dbReference>
<protein>
    <recommendedName>
        <fullName evidence="10">Carboxypeptidase</fullName>
        <ecNumber evidence="10">3.4.16.-</ecNumber>
    </recommendedName>
</protein>
<keyword evidence="8" id="KW-1015">Disulfide bond</keyword>
<dbReference type="AlphaFoldDB" id="A0A445APG5"/>
<name>A0A445APG5_ARAHY</name>
<keyword evidence="12" id="KW-1185">Reference proteome</keyword>
<proteinExistence type="inferred from homology"/>
<keyword evidence="5 10" id="KW-0645">Protease</keyword>
<keyword evidence="9" id="KW-0325">Glycoprotein</keyword>
<evidence type="ECO:0000256" key="1">
    <source>
        <dbReference type="ARBA" id="ARBA00004613"/>
    </source>
</evidence>
<accession>A0A445APG5</accession>
<evidence type="ECO:0000256" key="10">
    <source>
        <dbReference type="RuleBase" id="RU361156"/>
    </source>
</evidence>
<keyword evidence="3" id="KW-0964">Secreted</keyword>
<keyword evidence="4 10" id="KW-0121">Carboxypeptidase</keyword>
<dbReference type="PRINTS" id="PR00724">
    <property type="entry name" value="CRBOXYPTASEC"/>
</dbReference>
<evidence type="ECO:0000256" key="6">
    <source>
        <dbReference type="ARBA" id="ARBA00022729"/>
    </source>
</evidence>
<organism evidence="11 12">
    <name type="scientific">Arachis hypogaea</name>
    <name type="common">Peanut</name>
    <dbReference type="NCBI Taxonomy" id="3818"/>
    <lineage>
        <taxon>Eukaryota</taxon>
        <taxon>Viridiplantae</taxon>
        <taxon>Streptophyta</taxon>
        <taxon>Embryophyta</taxon>
        <taxon>Tracheophyta</taxon>
        <taxon>Spermatophyta</taxon>
        <taxon>Magnoliopsida</taxon>
        <taxon>eudicotyledons</taxon>
        <taxon>Gunneridae</taxon>
        <taxon>Pentapetalae</taxon>
        <taxon>rosids</taxon>
        <taxon>fabids</taxon>
        <taxon>Fabales</taxon>
        <taxon>Fabaceae</taxon>
        <taxon>Papilionoideae</taxon>
        <taxon>50 kb inversion clade</taxon>
        <taxon>dalbergioids sensu lato</taxon>
        <taxon>Dalbergieae</taxon>
        <taxon>Pterocarpus clade</taxon>
        <taxon>Arachis</taxon>
    </lineage>
</organism>
<evidence type="ECO:0000256" key="2">
    <source>
        <dbReference type="ARBA" id="ARBA00009431"/>
    </source>
</evidence>
<dbReference type="EMBL" id="SDMP01000011">
    <property type="protein sequence ID" value="RYR28329.1"/>
    <property type="molecule type" value="Genomic_DNA"/>
</dbReference>
<evidence type="ECO:0000256" key="7">
    <source>
        <dbReference type="ARBA" id="ARBA00022801"/>
    </source>
</evidence>
<comment type="similarity">
    <text evidence="2 10">Belongs to the peptidase S10 family.</text>
</comment>
<evidence type="ECO:0000256" key="8">
    <source>
        <dbReference type="ARBA" id="ARBA00023157"/>
    </source>
</evidence>
<dbReference type="OrthoDB" id="443318at2759"/>
<dbReference type="GO" id="GO:0004185">
    <property type="term" value="F:serine-type carboxypeptidase activity"/>
    <property type="evidence" value="ECO:0007669"/>
    <property type="project" value="UniProtKB-UniRule"/>
</dbReference>
<feature type="chain" id="PRO_5018818594" description="Carboxypeptidase" evidence="10">
    <location>
        <begin position="28"/>
        <end position="502"/>
    </location>
</feature>
<gene>
    <name evidence="11" type="ORF">Ahy_B01g052443</name>
</gene>
<dbReference type="Gene3D" id="3.40.50.11320">
    <property type="match status" value="1"/>
</dbReference>
<evidence type="ECO:0000256" key="4">
    <source>
        <dbReference type="ARBA" id="ARBA00022645"/>
    </source>
</evidence>
<reference evidence="11 12" key="1">
    <citation type="submission" date="2019-01" db="EMBL/GenBank/DDBJ databases">
        <title>Sequencing of cultivated peanut Arachis hypogaea provides insights into genome evolution and oil improvement.</title>
        <authorList>
            <person name="Chen X."/>
        </authorList>
    </citation>
    <scope>NUCLEOTIDE SEQUENCE [LARGE SCALE GENOMIC DNA]</scope>
    <source>
        <strain evidence="12">cv. Fuhuasheng</strain>
        <tissue evidence="11">Leaves</tissue>
    </source>
</reference>
<dbReference type="GO" id="GO:0005576">
    <property type="term" value="C:extracellular region"/>
    <property type="evidence" value="ECO:0007669"/>
    <property type="project" value="UniProtKB-SubCell"/>
</dbReference>
<dbReference type="PROSITE" id="PS00560">
    <property type="entry name" value="CARBOXYPEPT_SER_HIS"/>
    <property type="match status" value="1"/>
</dbReference>
<dbReference type="Proteomes" id="UP000289738">
    <property type="component" value="Chromosome B01"/>
</dbReference>
<dbReference type="FunFam" id="3.40.50.11320:FF:000001">
    <property type="entry name" value="Carboxypeptidase"/>
    <property type="match status" value="1"/>
</dbReference>
<dbReference type="Gene3D" id="3.40.50.1820">
    <property type="entry name" value="alpha/beta hydrolase"/>
    <property type="match status" value="1"/>
</dbReference>
<comment type="subcellular location">
    <subcellularLocation>
        <location evidence="1">Secreted</location>
    </subcellularLocation>
</comment>
<feature type="signal peptide" evidence="10">
    <location>
        <begin position="1"/>
        <end position="27"/>
    </location>
</feature>
<evidence type="ECO:0000256" key="5">
    <source>
        <dbReference type="ARBA" id="ARBA00022670"/>
    </source>
</evidence>
<dbReference type="GO" id="GO:0005773">
    <property type="term" value="C:vacuole"/>
    <property type="evidence" value="ECO:0007669"/>
    <property type="project" value="TreeGrafter"/>
</dbReference>
<dbReference type="InterPro" id="IPR001563">
    <property type="entry name" value="Peptidase_S10"/>
</dbReference>
<dbReference type="PROSITE" id="PS00131">
    <property type="entry name" value="CARBOXYPEPT_SER_SER"/>
    <property type="match status" value="1"/>
</dbReference>
<evidence type="ECO:0000313" key="12">
    <source>
        <dbReference type="Proteomes" id="UP000289738"/>
    </source>
</evidence>